<dbReference type="InterPro" id="IPR020598">
    <property type="entry name" value="rRNA_Ade_methylase_Trfase_N"/>
</dbReference>
<dbReference type="PANTHER" id="PTHR11727">
    <property type="entry name" value="DIMETHYLADENOSINE TRANSFERASE"/>
    <property type="match status" value="1"/>
</dbReference>
<evidence type="ECO:0000313" key="10">
    <source>
        <dbReference type="EMBL" id="QOQ99222.1"/>
    </source>
</evidence>
<dbReference type="PANTHER" id="PTHR11727:SF7">
    <property type="entry name" value="DIMETHYLADENOSINE TRANSFERASE-RELATED"/>
    <property type="match status" value="1"/>
</dbReference>
<dbReference type="EC" id="2.1.1.182" evidence="7"/>
<feature type="binding site" evidence="7 8">
    <location>
        <position position="59"/>
    </location>
    <ligand>
        <name>S-adenosyl-L-methionine</name>
        <dbReference type="ChEBI" id="CHEBI:59789"/>
    </ligand>
</feature>
<keyword evidence="2 7" id="KW-0698">rRNA processing</keyword>
<gene>
    <name evidence="7 10" type="primary">rsmA</name>
    <name evidence="7" type="synonym">ksgA</name>
    <name evidence="10" type="ORF">HW242_05755</name>
</gene>
<dbReference type="InterPro" id="IPR020596">
    <property type="entry name" value="rRNA_Ade_Mease_Trfase_CS"/>
</dbReference>
<comment type="function">
    <text evidence="7">Specifically dimethylates two adjacent adenosines (A1518 and A1519) in the loop of a conserved hairpin near the 3'-end of 16S rRNA in the 30S particle. May play a critical role in biogenesis of 30S subunits.</text>
</comment>
<keyword evidence="5 7" id="KW-0949">S-adenosyl-L-methionine</keyword>
<keyword evidence="6 7" id="KW-0694">RNA-binding</keyword>
<dbReference type="HAMAP" id="MF_00607">
    <property type="entry name" value="16SrRNA_methyltr_A"/>
    <property type="match status" value="1"/>
</dbReference>
<dbReference type="SMART" id="SM00650">
    <property type="entry name" value="rADc"/>
    <property type="match status" value="1"/>
</dbReference>
<feature type="binding site" evidence="7 8">
    <location>
        <position position="11"/>
    </location>
    <ligand>
        <name>S-adenosyl-L-methionine</name>
        <dbReference type="ChEBI" id="CHEBI:59789"/>
    </ligand>
</feature>
<dbReference type="SUPFAM" id="SSF53335">
    <property type="entry name" value="S-adenosyl-L-methionine-dependent methyltransferases"/>
    <property type="match status" value="1"/>
</dbReference>
<reference evidence="10 11" key="1">
    <citation type="submission" date="2020-10" db="EMBL/GenBank/DDBJ databases">
        <title>Campylobacter and Helicobacter PacBio genomes.</title>
        <authorList>
            <person name="Lane C."/>
        </authorList>
    </citation>
    <scope>NUCLEOTIDE SEQUENCE [LARGE SCALE GENOMIC DNA]</scope>
    <source>
        <strain evidence="10 11">2014D-0218</strain>
    </source>
</reference>
<evidence type="ECO:0000256" key="1">
    <source>
        <dbReference type="ARBA" id="ARBA00022490"/>
    </source>
</evidence>
<dbReference type="PROSITE" id="PS51689">
    <property type="entry name" value="SAM_RNA_A_N6_MT"/>
    <property type="match status" value="1"/>
</dbReference>
<dbReference type="AlphaFoldDB" id="A0A7M1ME30"/>
<keyword evidence="1 7" id="KW-0963">Cytoplasm</keyword>
<comment type="catalytic activity">
    <reaction evidence="7">
        <text>adenosine(1518)/adenosine(1519) in 16S rRNA + 4 S-adenosyl-L-methionine = N(6)-dimethyladenosine(1518)/N(6)-dimethyladenosine(1519) in 16S rRNA + 4 S-adenosyl-L-homocysteine + 4 H(+)</text>
        <dbReference type="Rhea" id="RHEA:19609"/>
        <dbReference type="Rhea" id="RHEA-COMP:10232"/>
        <dbReference type="Rhea" id="RHEA-COMP:10233"/>
        <dbReference type="ChEBI" id="CHEBI:15378"/>
        <dbReference type="ChEBI" id="CHEBI:57856"/>
        <dbReference type="ChEBI" id="CHEBI:59789"/>
        <dbReference type="ChEBI" id="CHEBI:74411"/>
        <dbReference type="ChEBI" id="CHEBI:74493"/>
        <dbReference type="EC" id="2.1.1.182"/>
    </reaction>
</comment>
<dbReference type="PROSITE" id="PS01131">
    <property type="entry name" value="RRNA_A_DIMETH"/>
    <property type="match status" value="1"/>
</dbReference>
<dbReference type="CDD" id="cd02440">
    <property type="entry name" value="AdoMet_MTases"/>
    <property type="match status" value="1"/>
</dbReference>
<evidence type="ECO:0000313" key="11">
    <source>
        <dbReference type="Proteomes" id="UP000594890"/>
    </source>
</evidence>
<evidence type="ECO:0000256" key="6">
    <source>
        <dbReference type="ARBA" id="ARBA00022884"/>
    </source>
</evidence>
<name>A0A7M1ME30_CAMLA</name>
<comment type="caution">
    <text evidence="7 8">Lacks conserved residue(s) required for the propagation of feature annotation.</text>
</comment>
<dbReference type="InterPro" id="IPR023165">
    <property type="entry name" value="rRNA_Ade_diMease-like_C"/>
</dbReference>
<dbReference type="EMBL" id="CP063088">
    <property type="protein sequence ID" value="QOQ99222.1"/>
    <property type="molecule type" value="Genomic_DNA"/>
</dbReference>
<dbReference type="GO" id="GO:0005829">
    <property type="term" value="C:cytosol"/>
    <property type="evidence" value="ECO:0007669"/>
    <property type="project" value="TreeGrafter"/>
</dbReference>
<keyword evidence="4 7" id="KW-0808">Transferase</keyword>
<evidence type="ECO:0000256" key="5">
    <source>
        <dbReference type="ARBA" id="ARBA00022691"/>
    </source>
</evidence>
<dbReference type="NCBIfam" id="TIGR00755">
    <property type="entry name" value="ksgA"/>
    <property type="match status" value="1"/>
</dbReference>
<feature type="domain" description="Ribosomal RNA adenine methylase transferase N-terminal" evidence="9">
    <location>
        <begin position="18"/>
        <end position="191"/>
    </location>
</feature>
<dbReference type="GO" id="GO:0003723">
    <property type="term" value="F:RNA binding"/>
    <property type="evidence" value="ECO:0007669"/>
    <property type="project" value="UniProtKB-UniRule"/>
</dbReference>
<dbReference type="InterPro" id="IPR001737">
    <property type="entry name" value="KsgA/Erm"/>
</dbReference>
<feature type="binding site" evidence="7 8">
    <location>
        <position position="13"/>
    </location>
    <ligand>
        <name>S-adenosyl-L-methionine</name>
        <dbReference type="ChEBI" id="CHEBI:59789"/>
    </ligand>
</feature>
<dbReference type="InterPro" id="IPR011530">
    <property type="entry name" value="rRNA_adenine_dimethylase"/>
</dbReference>
<dbReference type="Gene3D" id="3.40.50.150">
    <property type="entry name" value="Vaccinia Virus protein VP39"/>
    <property type="match status" value="1"/>
</dbReference>
<dbReference type="Gene3D" id="1.10.8.100">
    <property type="entry name" value="Ribosomal RNA adenine dimethylase-like, domain 2"/>
    <property type="match status" value="1"/>
</dbReference>
<dbReference type="Pfam" id="PF00398">
    <property type="entry name" value="RrnaAD"/>
    <property type="match status" value="1"/>
</dbReference>
<keyword evidence="3 7" id="KW-0489">Methyltransferase</keyword>
<feature type="binding site" evidence="7 8">
    <location>
        <position position="107"/>
    </location>
    <ligand>
        <name>S-adenosyl-L-methionine</name>
        <dbReference type="ChEBI" id="CHEBI:59789"/>
    </ligand>
</feature>
<evidence type="ECO:0000256" key="8">
    <source>
        <dbReference type="PROSITE-ProRule" id="PRU01026"/>
    </source>
</evidence>
<evidence type="ECO:0000256" key="4">
    <source>
        <dbReference type="ARBA" id="ARBA00022679"/>
    </source>
</evidence>
<accession>A0A7M1ME30</accession>
<evidence type="ECO:0000256" key="3">
    <source>
        <dbReference type="ARBA" id="ARBA00022603"/>
    </source>
</evidence>
<feature type="binding site" evidence="7 8">
    <location>
        <position position="37"/>
    </location>
    <ligand>
        <name>S-adenosyl-L-methionine</name>
        <dbReference type="ChEBI" id="CHEBI:59789"/>
    </ligand>
</feature>
<comment type="similarity">
    <text evidence="7">Belongs to the class I-like SAM-binding methyltransferase superfamily. rRNA adenine N(6)-methyltransferase family. RsmA subfamily.</text>
</comment>
<dbReference type="GO" id="GO:0052908">
    <property type="term" value="F:16S rRNA (adenine(1518)-N(6)/adenine(1519)-N(6))-dimethyltransferase activity"/>
    <property type="evidence" value="ECO:0007669"/>
    <property type="project" value="UniProtKB-EC"/>
</dbReference>
<proteinExistence type="inferred from homology"/>
<evidence type="ECO:0000256" key="7">
    <source>
        <dbReference type="HAMAP-Rule" id="MF_00607"/>
    </source>
</evidence>
<sequence length="275" mass="31551">MIKAKKHFGQNFLCDKSVVDKIIQAIPKDTKNIVEIGPGLGDLTQELLKIPQAHIRAYEIDKDLIPILNKKFQNEIEGGNFELIHQNASDAFDQGSLSDKEYFLVANLPYYIATNLILKALEDQNCLGLIVMVQKEVAQKFCANEKESNFSALGVLCALICQRQMLFDIQPQSFNPPPKVTSAVMKLIKTTYYQQKCENIEAFKEFLRACFQNPRKQLLSNFKNKKEKILKAFEALNLSSTSRAHEISVDSYLKIYDYLKDDYERRKQNSRAKQN</sequence>
<dbReference type="InterPro" id="IPR029063">
    <property type="entry name" value="SAM-dependent_MTases_sf"/>
</dbReference>
<protein>
    <recommendedName>
        <fullName evidence="7">Ribosomal RNA small subunit methyltransferase A</fullName>
        <ecNumber evidence="7">2.1.1.182</ecNumber>
    </recommendedName>
    <alternativeName>
        <fullName evidence="7">16S rRNA (adenine(1518)-N(6)/adenine(1519)-N(6))-dimethyltransferase</fullName>
    </alternativeName>
    <alternativeName>
        <fullName evidence="7">16S rRNA dimethyladenosine transferase</fullName>
    </alternativeName>
    <alternativeName>
        <fullName evidence="7">16S rRNA dimethylase</fullName>
    </alternativeName>
    <alternativeName>
        <fullName evidence="7">S-adenosylmethionine-6-N', N'-adenosyl(rRNA) dimethyltransferase</fullName>
    </alternativeName>
</protein>
<organism evidence="10 11">
    <name type="scientific">Campylobacter lari</name>
    <dbReference type="NCBI Taxonomy" id="201"/>
    <lineage>
        <taxon>Bacteria</taxon>
        <taxon>Pseudomonadati</taxon>
        <taxon>Campylobacterota</taxon>
        <taxon>Epsilonproteobacteria</taxon>
        <taxon>Campylobacterales</taxon>
        <taxon>Campylobacteraceae</taxon>
        <taxon>Campylobacter</taxon>
    </lineage>
</organism>
<evidence type="ECO:0000256" key="2">
    <source>
        <dbReference type="ARBA" id="ARBA00022552"/>
    </source>
</evidence>
<evidence type="ECO:0000259" key="9">
    <source>
        <dbReference type="SMART" id="SM00650"/>
    </source>
</evidence>
<dbReference type="Proteomes" id="UP000594890">
    <property type="component" value="Chromosome"/>
</dbReference>
<comment type="subcellular location">
    <subcellularLocation>
        <location evidence="7">Cytoplasm</location>
    </subcellularLocation>
</comment>